<feature type="compositionally biased region" description="Polar residues" evidence="2">
    <location>
        <begin position="1101"/>
        <end position="1118"/>
    </location>
</feature>
<feature type="compositionally biased region" description="Basic and acidic residues" evidence="2">
    <location>
        <begin position="105"/>
        <end position="132"/>
    </location>
</feature>
<sequence>MDKPKCICELCTCGQHHCPHTSDTTGALHFNEPSVSAAVNNSSSGDTYAKEPANELSPLPQDGGRSDNSEHTIGEIANEQSEEKPDSTMKSQHVASVSAHASSTARDDFREHPVQPRQRREVPQYEPSREPFDGTTTNSQTFTGQTLPKGQSFKPDNKPFASNAPFEGQTVAQSEYKPYPVQERQVKEAAQYTPSTQAFQAQTTSKDTFTGQTAARQKSFKPENGPVATDVPFEGVTTARSEYKEHPVQPRERREPDHYKPNTAPFQGHTTSKDAFTGQIAPKQKSFKPENKTVATVVPFEGATTARTEFREHPIQPRPQPETVQYTPNPAPFQGETTNKGAFTGQAVSKPKSFKPENKPVTSDVPFEAVSTTKSEFQKHPLEARYKKEAAQYTPNPEPFEAHTTSKDTFTGQTAARQKSFKPENKPVASDVPFEAVSTAKSEFQEHPVQARYKKDAAQYTPTREPFEAHTTSKDTFTGQTAARQKSFKPENKPVASDVPFEAVSTSKSQFPEHPVQERYKKEAAQYTPNREPFEAHTTSKDTFTGQAAARQKSYKPENNPVASDVPFEAVSTAKSEFQEHPVQERYKKEAAQYTPNPEPFEAHTTSKDTFTGQAAARQKSCKPENKPLASDVPFEAVSTAKSEFQEHPVQERYKKEAAQYTPNPEPFEAHTTSKDTFTGHPAARQKSFKLENKPVASDVPFQAVSTAKSEFQEHPVQERQQKDAAQYTPNPAPFQGQSTTKDSFTGQLVAKQKSFKPENVPLASDTPFESSTTARSEFKAHPVQARSQQVPAVNTPNPAPFQGQSTSKESFTAQTVPKQMGFKPENKPVASGVSFAGLSTTKSEYKEHPIQPRKSKEMPEYKLHPVPFQSETTNKETFKEHPLQARRGKEVTLYEPNLEPFEGKTTSQDSYAGHAGRKEKSFKPENKYTASSIPFESTSTTMSEYRGHPIQARSRPEAAKYVPTAEPFQGQTTNKETFTGQALPKQKSFKPENKPFASNAPFEGETTAGSDYKDYHTPIRPQGGAIHDTSTLPPFHDQSKPKSLRSVKSELVSVAPIHLATTRDNYREHPVQQRPRRELVEYQPNPVPFRGETTSKESFRGQTAPKQRSLKPNSKPASSYPPFDATTVSRSDYPDPQFLPR</sequence>
<evidence type="ECO:0000256" key="1">
    <source>
        <dbReference type="ARBA" id="ARBA00008738"/>
    </source>
</evidence>
<accession>A0ABM1FA80</accession>
<feature type="compositionally biased region" description="Polar residues" evidence="2">
    <location>
        <begin position="264"/>
        <end position="274"/>
    </location>
</feature>
<feature type="compositionally biased region" description="Basic and acidic residues" evidence="2">
    <location>
        <begin position="917"/>
        <end position="927"/>
    </location>
</feature>
<protein>
    <submittedName>
        <fullName evidence="4">Uncharacterized protein LOC106821172</fullName>
    </submittedName>
</protein>
<dbReference type="InterPro" id="IPR033336">
    <property type="entry name" value="SAXO1/2"/>
</dbReference>
<feature type="compositionally biased region" description="Polar residues" evidence="2">
    <location>
        <begin position="407"/>
        <end position="417"/>
    </location>
</feature>
<organism evidence="3 4">
    <name type="scientific">Priapulus caudatus</name>
    <name type="common">Priapulid worm</name>
    <dbReference type="NCBI Taxonomy" id="37621"/>
    <lineage>
        <taxon>Eukaryota</taxon>
        <taxon>Metazoa</taxon>
        <taxon>Ecdysozoa</taxon>
        <taxon>Scalidophora</taxon>
        <taxon>Priapulida</taxon>
        <taxon>Priapulimorpha</taxon>
        <taxon>Priapulimorphida</taxon>
        <taxon>Priapulidae</taxon>
        <taxon>Priapulus</taxon>
    </lineage>
</organism>
<feature type="compositionally biased region" description="Low complexity" evidence="2">
    <location>
        <begin position="134"/>
        <end position="146"/>
    </location>
</feature>
<feature type="region of interest" description="Disordered" evidence="2">
    <location>
        <begin position="307"/>
        <end position="1142"/>
    </location>
</feature>
<feature type="compositionally biased region" description="Basic and acidic residues" evidence="2">
    <location>
        <begin position="515"/>
        <end position="524"/>
    </location>
</feature>
<evidence type="ECO:0000313" key="3">
    <source>
        <dbReference type="Proteomes" id="UP000695022"/>
    </source>
</evidence>
<feature type="compositionally biased region" description="Low complexity" evidence="2">
    <location>
        <begin position="93"/>
        <end position="104"/>
    </location>
</feature>
<dbReference type="GeneID" id="106821172"/>
<feature type="compositionally biased region" description="Polar residues" evidence="2">
    <location>
        <begin position="192"/>
        <end position="216"/>
    </location>
</feature>
<dbReference type="Proteomes" id="UP000695022">
    <property type="component" value="Unplaced"/>
</dbReference>
<feature type="compositionally biased region" description="Polar residues" evidence="2">
    <location>
        <begin position="970"/>
        <end position="981"/>
    </location>
</feature>
<feature type="compositionally biased region" description="Polar residues" evidence="2">
    <location>
        <begin position="786"/>
        <end position="818"/>
    </location>
</feature>
<dbReference type="RefSeq" id="XP_014681351.1">
    <property type="nucleotide sequence ID" value="XM_014825865.1"/>
</dbReference>
<feature type="compositionally biased region" description="Basic and acidic residues" evidence="2">
    <location>
        <begin position="1065"/>
        <end position="1081"/>
    </location>
</feature>
<feature type="compositionally biased region" description="Basic and acidic residues" evidence="2">
    <location>
        <begin position="874"/>
        <end position="893"/>
    </location>
</feature>
<feature type="compositionally biased region" description="Basic and acidic residues" evidence="2">
    <location>
        <begin position="844"/>
        <end position="864"/>
    </location>
</feature>
<feature type="compositionally biased region" description="Basic and acidic residues" evidence="2">
    <location>
        <begin position="577"/>
        <end position="591"/>
    </location>
</feature>
<proteinExistence type="inferred from homology"/>
<name>A0ABM1FA80_PRICU</name>
<feature type="compositionally biased region" description="Polar residues" evidence="2">
    <location>
        <begin position="474"/>
        <end position="484"/>
    </location>
</feature>
<keyword evidence="3" id="KW-1185">Reference proteome</keyword>
<dbReference type="PANTHER" id="PTHR31516">
    <property type="entry name" value="STABILIZER OF AXONEMAL MICROTUBULES 2"/>
    <property type="match status" value="1"/>
</dbReference>
<feature type="region of interest" description="Disordered" evidence="2">
    <location>
        <begin position="188"/>
        <end position="288"/>
    </location>
</feature>
<comment type="similarity">
    <text evidence="1">Belongs to the FAM154 family.</text>
</comment>
<dbReference type="PANTHER" id="PTHR31516:SF17">
    <property type="entry name" value="STABILIZER OF AXONEMAL MICROTUBULES 2"/>
    <property type="match status" value="1"/>
</dbReference>
<feature type="compositionally biased region" description="Basic and acidic residues" evidence="2">
    <location>
        <begin position="376"/>
        <end position="390"/>
    </location>
</feature>
<gene>
    <name evidence="4" type="primary">LOC106821172</name>
</gene>
<feature type="compositionally biased region" description="Polar residues" evidence="2">
    <location>
        <begin position="929"/>
        <end position="944"/>
    </location>
</feature>
<feature type="compositionally biased region" description="Basic and acidic residues" evidence="2">
    <location>
        <begin position="241"/>
        <end position="260"/>
    </location>
</feature>
<feature type="compositionally biased region" description="Basic and acidic residues" evidence="2">
    <location>
        <begin position="644"/>
        <end position="658"/>
    </location>
</feature>
<evidence type="ECO:0000313" key="4">
    <source>
        <dbReference type="RefSeq" id="XP_014681351.1"/>
    </source>
</evidence>
<feature type="compositionally biased region" description="Basic and acidic residues" evidence="2">
    <location>
        <begin position="711"/>
        <end position="723"/>
    </location>
</feature>
<dbReference type="Pfam" id="PF05217">
    <property type="entry name" value="SAXO1-2"/>
    <property type="match status" value="3"/>
</dbReference>
<evidence type="ECO:0000256" key="2">
    <source>
        <dbReference type="SAM" id="MobiDB-lite"/>
    </source>
</evidence>
<feature type="region of interest" description="Disordered" evidence="2">
    <location>
        <begin position="36"/>
        <end position="176"/>
    </location>
</feature>
<reference evidence="4" key="1">
    <citation type="submission" date="2025-08" db="UniProtKB">
        <authorList>
            <consortium name="RefSeq"/>
        </authorList>
    </citation>
    <scope>IDENTIFICATION</scope>
</reference>
<feature type="compositionally biased region" description="Basic and acidic residues" evidence="2">
    <location>
        <begin position="64"/>
        <end position="73"/>
    </location>
</feature>
<feature type="compositionally biased region" description="Polar residues" evidence="2">
    <location>
        <begin position="736"/>
        <end position="747"/>
    </location>
</feature>